<reference evidence="1" key="1">
    <citation type="submission" date="2018-05" db="EMBL/GenBank/DDBJ databases">
        <authorList>
            <person name="Lanie J.A."/>
            <person name="Ng W.-L."/>
            <person name="Kazmierczak K.M."/>
            <person name="Andrzejewski T.M."/>
            <person name="Davidsen T.M."/>
            <person name="Wayne K.J."/>
            <person name="Tettelin H."/>
            <person name="Glass J.I."/>
            <person name="Rusch D."/>
            <person name="Podicherti R."/>
            <person name="Tsui H.-C.T."/>
            <person name="Winkler M.E."/>
        </authorList>
    </citation>
    <scope>NUCLEOTIDE SEQUENCE</scope>
</reference>
<organism evidence="1">
    <name type="scientific">marine metagenome</name>
    <dbReference type="NCBI Taxonomy" id="408172"/>
    <lineage>
        <taxon>unclassified sequences</taxon>
        <taxon>metagenomes</taxon>
        <taxon>ecological metagenomes</taxon>
    </lineage>
</organism>
<evidence type="ECO:0008006" key="2">
    <source>
        <dbReference type="Google" id="ProtNLM"/>
    </source>
</evidence>
<name>A0A382JS54_9ZZZZ</name>
<gene>
    <name evidence="1" type="ORF">METZ01_LOCUS267349</name>
</gene>
<dbReference type="AlphaFoldDB" id="A0A382JS54"/>
<sequence length="125" mass="14324">MRLVLAWFAFSSLGKAEDWPQWLGTNRDAEWREEGLITRFPEGGPKLRWESKLGAGYSGPAVAQGRVFVMDRLAAEVDPDKIRLLHDGPPPRNINFVRKLLPGRERLVCLNEADGKLLWEHEWDC</sequence>
<proteinExistence type="predicted"/>
<accession>A0A382JS54</accession>
<dbReference type="EMBL" id="UINC01075878">
    <property type="protein sequence ID" value="SVC14495.1"/>
    <property type="molecule type" value="Genomic_DNA"/>
</dbReference>
<dbReference type="PANTHER" id="PTHR34512">
    <property type="entry name" value="CELL SURFACE PROTEIN"/>
    <property type="match status" value="1"/>
</dbReference>
<dbReference type="PANTHER" id="PTHR34512:SF30">
    <property type="entry name" value="OUTER MEMBRANE PROTEIN ASSEMBLY FACTOR BAMB"/>
    <property type="match status" value="1"/>
</dbReference>
<dbReference type="InterPro" id="IPR011047">
    <property type="entry name" value="Quinoprotein_ADH-like_sf"/>
</dbReference>
<dbReference type="Gene3D" id="2.40.10.480">
    <property type="match status" value="1"/>
</dbReference>
<protein>
    <recommendedName>
        <fullName evidence="2">Pyrrolo-quinoline quinone</fullName>
    </recommendedName>
</protein>
<dbReference type="SUPFAM" id="SSF50998">
    <property type="entry name" value="Quinoprotein alcohol dehydrogenase-like"/>
    <property type="match status" value="1"/>
</dbReference>
<evidence type="ECO:0000313" key="1">
    <source>
        <dbReference type="EMBL" id="SVC14495.1"/>
    </source>
</evidence>
<feature type="non-terminal residue" evidence="1">
    <location>
        <position position="125"/>
    </location>
</feature>